<keyword evidence="2" id="KW-1185">Reference proteome</keyword>
<sequence>MLRCQVVKDFNFFMLYNIQNIRQLQRQIFETIEFRGGCVF</sequence>
<dbReference type="Proteomes" id="UP000036958">
    <property type="component" value="Unassembled WGS sequence"/>
</dbReference>
<evidence type="ECO:0000313" key="2">
    <source>
        <dbReference type="Proteomes" id="UP000036958"/>
    </source>
</evidence>
<dbReference type="EMBL" id="LGIA01000145">
    <property type="protein sequence ID" value="KOH45314.1"/>
    <property type="molecule type" value="Genomic_DNA"/>
</dbReference>
<name>A0A0L8VA54_9BACT</name>
<gene>
    <name evidence="1" type="ORF">NC99_18320</name>
</gene>
<reference evidence="2" key="1">
    <citation type="submission" date="2015-07" db="EMBL/GenBank/DDBJ databases">
        <title>Genome sequencing of Sunxiuqinia dokdonensis strain SK.</title>
        <authorList>
            <person name="Ahn S."/>
            <person name="Kim B.-C."/>
        </authorList>
    </citation>
    <scope>NUCLEOTIDE SEQUENCE [LARGE SCALE GENOMIC DNA]</scope>
    <source>
        <strain evidence="2">SK</strain>
    </source>
</reference>
<dbReference type="AlphaFoldDB" id="A0A0L8VA54"/>
<organism evidence="1 2">
    <name type="scientific">Sunxiuqinia dokdonensis</name>
    <dbReference type="NCBI Taxonomy" id="1409788"/>
    <lineage>
        <taxon>Bacteria</taxon>
        <taxon>Pseudomonadati</taxon>
        <taxon>Bacteroidota</taxon>
        <taxon>Bacteroidia</taxon>
        <taxon>Marinilabiliales</taxon>
        <taxon>Prolixibacteraceae</taxon>
        <taxon>Sunxiuqinia</taxon>
    </lineage>
</organism>
<accession>A0A0L8VA54</accession>
<evidence type="ECO:0000313" key="1">
    <source>
        <dbReference type="EMBL" id="KOH45314.1"/>
    </source>
</evidence>
<comment type="caution">
    <text evidence="1">The sequence shown here is derived from an EMBL/GenBank/DDBJ whole genome shotgun (WGS) entry which is preliminary data.</text>
</comment>
<protein>
    <submittedName>
        <fullName evidence="1">Uncharacterized protein</fullName>
    </submittedName>
</protein>
<proteinExistence type="predicted"/>